<evidence type="ECO:0000256" key="1">
    <source>
        <dbReference type="ARBA" id="ARBA00022630"/>
    </source>
</evidence>
<keyword evidence="2" id="KW-0732">Signal</keyword>
<dbReference type="Gene3D" id="3.50.50.60">
    <property type="entry name" value="FAD/NAD(P)-binding domain"/>
    <property type="match status" value="2"/>
</dbReference>
<keyword evidence="5" id="KW-0520">NAD</keyword>
<organism evidence="6 7">
    <name type="scientific">Sandaracinus amylolyticus</name>
    <dbReference type="NCBI Taxonomy" id="927083"/>
    <lineage>
        <taxon>Bacteria</taxon>
        <taxon>Pseudomonadati</taxon>
        <taxon>Myxococcota</taxon>
        <taxon>Polyangia</taxon>
        <taxon>Polyangiales</taxon>
        <taxon>Sandaracinaceae</taxon>
        <taxon>Sandaracinus</taxon>
    </lineage>
</organism>
<keyword evidence="1" id="KW-0285">Flavoprotein</keyword>
<dbReference type="InterPro" id="IPR036188">
    <property type="entry name" value="FAD/NAD-bd_sf"/>
</dbReference>
<evidence type="ECO:0000256" key="5">
    <source>
        <dbReference type="ARBA" id="ARBA00023027"/>
    </source>
</evidence>
<dbReference type="SUPFAM" id="SSF51905">
    <property type="entry name" value="FAD/NAD(P)-binding domain"/>
    <property type="match status" value="1"/>
</dbReference>
<evidence type="ECO:0000313" key="6">
    <source>
        <dbReference type="EMBL" id="AKF07134.1"/>
    </source>
</evidence>
<protein>
    <submittedName>
        <fullName evidence="6">Neurosporene desaturase</fullName>
    </submittedName>
</protein>
<name>A0A0F6SFL1_9BACT</name>
<reference evidence="6 7" key="1">
    <citation type="submission" date="2015-03" db="EMBL/GenBank/DDBJ databases">
        <title>Genome assembly of Sandaracinus amylolyticus DSM 53668.</title>
        <authorList>
            <person name="Sharma G."/>
            <person name="Subramanian S."/>
        </authorList>
    </citation>
    <scope>NUCLEOTIDE SEQUENCE [LARGE SCALE GENOMIC DNA]</scope>
    <source>
        <strain evidence="6 7">DSM 53668</strain>
    </source>
</reference>
<dbReference type="InterPro" id="IPR052206">
    <property type="entry name" value="Retinol_saturase"/>
</dbReference>
<dbReference type="PANTHER" id="PTHR46091:SF3">
    <property type="entry name" value="AMINE OXIDASE DOMAIN-CONTAINING PROTEIN"/>
    <property type="match status" value="1"/>
</dbReference>
<dbReference type="RefSeq" id="WP_053234428.1">
    <property type="nucleotide sequence ID" value="NZ_CP011125.1"/>
</dbReference>
<accession>A0A0F6SFL1</accession>
<keyword evidence="3" id="KW-0274">FAD</keyword>
<gene>
    <name evidence="6" type="ORF">DB32_004283</name>
</gene>
<dbReference type="STRING" id="927083.DB32_004283"/>
<dbReference type="AlphaFoldDB" id="A0A0F6SFL1"/>
<evidence type="ECO:0000256" key="3">
    <source>
        <dbReference type="ARBA" id="ARBA00022827"/>
    </source>
</evidence>
<keyword evidence="4" id="KW-0521">NADP</keyword>
<sequence length="515" mass="56652">MIRSFYDVVVVGSRLGGLSAAALLAKRGFRVLVLGQDDLGPTYELDGEALPRAPFSFLSAHSPVARRVFAELAITQAFRRQAAVVDPAFQVALPGHRLDLALDPVHLDREIDREFPEVKRPALDFLARARATSIALDRAVDRDLVWPPETFFERREHARAISHLAPPPDRRASIADDDPLRELPDTHPFRLVVHAPVRFADGMDPDHGTALRLLRHFSSWREGGAVIEGGAASLRALIESSLRAHGGELRARDKIDAILVKRGNVEGVRIAASGEEIGASFVLLGSDVGSFLRVLPDRRPFEELFERVGEPVVRYYRYTLNLHLRADGVPAGMARDVFFVRDPSRPLSGANLLHVETHPADAKGRRLLCVEALLPRRGVEDVADYLETIREHIVASLGELVPFLGSNLVRMDSPHDGRPAQDLATGTTIEATAKWARGRHTMDSLYGFPIASALGVCALPVRTPIKRLLLCNAQVVPGLGLEGQLLAAWSAARIVSRSDRRPAILRRGLWTKLES</sequence>
<proteinExistence type="predicted"/>
<dbReference type="Proteomes" id="UP000034883">
    <property type="component" value="Chromosome"/>
</dbReference>
<dbReference type="EMBL" id="CP011125">
    <property type="protein sequence ID" value="AKF07134.1"/>
    <property type="molecule type" value="Genomic_DNA"/>
</dbReference>
<dbReference type="KEGG" id="samy:DB32_004283"/>
<evidence type="ECO:0000256" key="4">
    <source>
        <dbReference type="ARBA" id="ARBA00022857"/>
    </source>
</evidence>
<evidence type="ECO:0000256" key="2">
    <source>
        <dbReference type="ARBA" id="ARBA00022729"/>
    </source>
</evidence>
<keyword evidence="7" id="KW-1185">Reference proteome</keyword>
<evidence type="ECO:0000313" key="7">
    <source>
        <dbReference type="Proteomes" id="UP000034883"/>
    </source>
</evidence>
<dbReference type="Pfam" id="PF13450">
    <property type="entry name" value="NAD_binding_8"/>
    <property type="match status" value="1"/>
</dbReference>
<dbReference type="PANTHER" id="PTHR46091">
    <property type="entry name" value="BLR7054 PROTEIN"/>
    <property type="match status" value="1"/>
</dbReference>